<sequence length="92" mass="10647">MVVRGARMRRRWCRQLQGRSSFSGKLWLARPFAALSPLPAARSLRWRAAAGRRSYEGWGKVQRSQCNRQVRCLVEAQIGDQWLSFGCDMFCL</sequence>
<reference evidence="2" key="1">
    <citation type="journal article" date="2012" name="Nat. Biotechnol.">
        <title>Reference genome sequence of the model plant Setaria.</title>
        <authorList>
            <person name="Bennetzen J.L."/>
            <person name="Schmutz J."/>
            <person name="Wang H."/>
            <person name="Percifield R."/>
            <person name="Hawkins J."/>
            <person name="Pontaroli A.C."/>
            <person name="Estep M."/>
            <person name="Feng L."/>
            <person name="Vaughn J.N."/>
            <person name="Grimwood J."/>
            <person name="Jenkins J."/>
            <person name="Barry K."/>
            <person name="Lindquist E."/>
            <person name="Hellsten U."/>
            <person name="Deshpande S."/>
            <person name="Wang X."/>
            <person name="Wu X."/>
            <person name="Mitros T."/>
            <person name="Triplett J."/>
            <person name="Yang X."/>
            <person name="Ye C.Y."/>
            <person name="Mauro-Herrera M."/>
            <person name="Wang L."/>
            <person name="Li P."/>
            <person name="Sharma M."/>
            <person name="Sharma R."/>
            <person name="Ronald P.C."/>
            <person name="Panaud O."/>
            <person name="Kellogg E.A."/>
            <person name="Brutnell T.P."/>
            <person name="Doust A.N."/>
            <person name="Tuskan G.A."/>
            <person name="Rokhsar D."/>
            <person name="Devos K.M."/>
        </authorList>
    </citation>
    <scope>NUCLEOTIDE SEQUENCE [LARGE SCALE GENOMIC DNA]</scope>
    <source>
        <strain evidence="2">cv. Yugu1</strain>
    </source>
</reference>
<evidence type="ECO:0000313" key="1">
    <source>
        <dbReference type="EnsemblPlants" id="KQL13670"/>
    </source>
</evidence>
<dbReference type="Proteomes" id="UP000004995">
    <property type="component" value="Unassembled WGS sequence"/>
</dbReference>
<dbReference type="HOGENOM" id="CLU_2417404_0_0_1"/>
<dbReference type="InParanoid" id="K3ZGJ9"/>
<reference evidence="1" key="2">
    <citation type="submission" date="2018-08" db="UniProtKB">
        <authorList>
            <consortium name="EnsemblPlants"/>
        </authorList>
    </citation>
    <scope>IDENTIFICATION</scope>
    <source>
        <strain evidence="1">Yugu1</strain>
    </source>
</reference>
<dbReference type="AlphaFoldDB" id="K3ZGJ9"/>
<proteinExistence type="predicted"/>
<evidence type="ECO:0000313" key="2">
    <source>
        <dbReference type="Proteomes" id="UP000004995"/>
    </source>
</evidence>
<dbReference type="EnsemblPlants" id="KQL13670">
    <property type="protein sequence ID" value="KQL13670"/>
    <property type="gene ID" value="SETIT_025701mg"/>
</dbReference>
<protein>
    <submittedName>
        <fullName evidence="1">Uncharacterized protein</fullName>
    </submittedName>
</protein>
<organism evidence="1 2">
    <name type="scientific">Setaria italica</name>
    <name type="common">Foxtail millet</name>
    <name type="synonym">Panicum italicum</name>
    <dbReference type="NCBI Taxonomy" id="4555"/>
    <lineage>
        <taxon>Eukaryota</taxon>
        <taxon>Viridiplantae</taxon>
        <taxon>Streptophyta</taxon>
        <taxon>Embryophyta</taxon>
        <taxon>Tracheophyta</taxon>
        <taxon>Spermatophyta</taxon>
        <taxon>Magnoliopsida</taxon>
        <taxon>Liliopsida</taxon>
        <taxon>Poales</taxon>
        <taxon>Poaceae</taxon>
        <taxon>PACMAD clade</taxon>
        <taxon>Panicoideae</taxon>
        <taxon>Panicodae</taxon>
        <taxon>Paniceae</taxon>
        <taxon>Cenchrinae</taxon>
        <taxon>Setaria</taxon>
    </lineage>
</organism>
<name>K3ZGJ9_SETIT</name>
<dbReference type="EMBL" id="AGNK02001470">
    <property type="status" value="NOT_ANNOTATED_CDS"/>
    <property type="molecule type" value="Genomic_DNA"/>
</dbReference>
<dbReference type="Gramene" id="KQL13670">
    <property type="protein sequence ID" value="KQL13670"/>
    <property type="gene ID" value="SETIT_025701mg"/>
</dbReference>
<keyword evidence="2" id="KW-1185">Reference proteome</keyword>
<accession>K3ZGJ9</accession>